<gene>
    <name evidence="2" type="ORF">BZK31_12210</name>
</gene>
<organism evidence="2 3">
    <name type="scientific">Pseudomonas floridensis</name>
    <dbReference type="NCBI Taxonomy" id="1958950"/>
    <lineage>
        <taxon>Bacteria</taxon>
        <taxon>Pseudomonadati</taxon>
        <taxon>Pseudomonadota</taxon>
        <taxon>Gammaproteobacteria</taxon>
        <taxon>Pseudomonadales</taxon>
        <taxon>Pseudomonadaceae</taxon>
        <taxon>Pseudomonas</taxon>
    </lineage>
</organism>
<evidence type="ECO:0000313" key="3">
    <source>
        <dbReference type="Proteomes" id="UP000192815"/>
    </source>
</evidence>
<accession>A0A1X0N6L8</accession>
<evidence type="ECO:0000313" key="2">
    <source>
        <dbReference type="EMBL" id="ORC59118.1"/>
    </source>
</evidence>
<keyword evidence="3" id="KW-1185">Reference proteome</keyword>
<dbReference type="Proteomes" id="UP000192815">
    <property type="component" value="Unassembled WGS sequence"/>
</dbReference>
<feature type="region of interest" description="Disordered" evidence="1">
    <location>
        <begin position="469"/>
        <end position="491"/>
    </location>
</feature>
<name>A0A1X0N6L8_9PSED</name>
<dbReference type="OrthoDB" id="7000392at2"/>
<proteinExistence type="predicted"/>
<dbReference type="AlphaFoldDB" id="A0A1X0N6L8"/>
<comment type="caution">
    <text evidence="2">The sequence shown here is derived from an EMBL/GenBank/DDBJ whole genome shotgun (WGS) entry which is preliminary data.</text>
</comment>
<evidence type="ECO:0000256" key="1">
    <source>
        <dbReference type="SAM" id="MobiDB-lite"/>
    </source>
</evidence>
<dbReference type="EMBL" id="MUIO01000040">
    <property type="protein sequence ID" value="ORC59118.1"/>
    <property type="molecule type" value="Genomic_DNA"/>
</dbReference>
<protein>
    <submittedName>
        <fullName evidence="2">Type III effector</fullName>
    </submittedName>
</protein>
<reference evidence="3" key="1">
    <citation type="submission" date="2017-02" db="EMBL/GenBank/DDBJ databases">
        <title>Pseudomonas floridae sp. nov., a novel pathogenic bacterial species isolated from tomato.</title>
        <authorList>
            <person name="Timilsina S."/>
            <person name="Vallad G.E."/>
            <person name="Jones J.B."/>
        </authorList>
    </citation>
    <scope>NUCLEOTIDE SEQUENCE [LARGE SCALE GENOMIC DNA]</scope>
    <source>
        <strain evidence="3">GEV388</strain>
    </source>
</reference>
<feature type="region of interest" description="Disordered" evidence="1">
    <location>
        <begin position="1"/>
        <end position="26"/>
    </location>
</feature>
<sequence>MQTIQSSMRSPSLEIRTHSEPEAAGSVQATDVVNQVELTAITDLLKDYFDAHKMPVPASTAVRDSEEADVVRLHNEKIDELISSRAKTLLRHNETRSSIADTFAKAQKLDRLATTASSSLRAVPFAAASVLQYMQPAINKGDWLPTSLKPLTPLISGALSGAMDQIGTSMMNRATGDIHYLKTAPEDLHDVIADSARRQAPGLTRQSVDLGIAVQTYTARNALRTVLAPALASNPKVQGAVDISVSAAGGLVANAGLGNRMLSVQARDHQRGAAFVLGIKDKEPKATLAEETDWLKVYDGIKSASYSGATINAGKRLAGLPLDVATDAVKSVAGYMTATSLVKNGLVLAGGFAGVGKLQELATQNISSPATKAFVSQATNLAASAPVFAAWTTADVVVDPATKKAESFIQDTVKSSASSAASQVASQVASQTVELAKKGAHMGEQAISATGASLRNTFDTLRHRNVREADLEEGGIPAGSPSEWPFAEHRS</sequence>
<feature type="compositionally biased region" description="Polar residues" evidence="1">
    <location>
        <begin position="1"/>
        <end position="10"/>
    </location>
</feature>